<comment type="caution">
    <text evidence="1">The sequence shown here is derived from an EMBL/GenBank/DDBJ whole genome shotgun (WGS) entry which is preliminary data.</text>
</comment>
<gene>
    <name evidence="1" type="ORF">DW888_11685</name>
</gene>
<protein>
    <submittedName>
        <fullName evidence="1">Uncharacterized protein</fullName>
    </submittedName>
</protein>
<dbReference type="Proteomes" id="UP000284379">
    <property type="component" value="Unassembled WGS sequence"/>
</dbReference>
<dbReference type="AlphaFoldDB" id="A0A413VNG3"/>
<accession>A0A413VNG3</accession>
<evidence type="ECO:0000313" key="1">
    <source>
        <dbReference type="EMBL" id="RHB35096.1"/>
    </source>
</evidence>
<organism evidence="1 2">
    <name type="scientific">Bacteroides nordii</name>
    <dbReference type="NCBI Taxonomy" id="291645"/>
    <lineage>
        <taxon>Bacteria</taxon>
        <taxon>Pseudomonadati</taxon>
        <taxon>Bacteroidota</taxon>
        <taxon>Bacteroidia</taxon>
        <taxon>Bacteroidales</taxon>
        <taxon>Bacteroidaceae</taxon>
        <taxon>Bacteroides</taxon>
    </lineage>
</organism>
<dbReference type="EMBL" id="QSGO01000007">
    <property type="protein sequence ID" value="RHB35096.1"/>
    <property type="molecule type" value="Genomic_DNA"/>
</dbReference>
<sequence>MSILRYRFCLSGRQQESDTDSPCPCLMKTDMEESENIYDFLKDYFWEIESEKDWRKLSLSNLKCSRCLLCAALKLVKKEKDKYGKESVARLATAKSIVSKRYFKYKLLKWFVKYVLLGYKSTYLTQT</sequence>
<name>A0A413VNG3_9BACE</name>
<proteinExistence type="predicted"/>
<dbReference type="RefSeq" id="WP_122201597.1">
    <property type="nucleotide sequence ID" value="NZ_JBGKQY010000017.1"/>
</dbReference>
<reference evidence="1 2" key="1">
    <citation type="submission" date="2018-08" db="EMBL/GenBank/DDBJ databases">
        <title>A genome reference for cultivated species of the human gut microbiota.</title>
        <authorList>
            <person name="Zou Y."/>
            <person name="Xue W."/>
            <person name="Luo G."/>
        </authorList>
    </citation>
    <scope>NUCLEOTIDE SEQUENCE [LARGE SCALE GENOMIC DNA]</scope>
    <source>
        <strain evidence="1 2">AM40-30BH</strain>
    </source>
</reference>
<evidence type="ECO:0000313" key="2">
    <source>
        <dbReference type="Proteomes" id="UP000284379"/>
    </source>
</evidence>